<dbReference type="InterPro" id="IPR026881">
    <property type="entry name" value="WYL_dom"/>
</dbReference>
<dbReference type="OrthoDB" id="5174471at2"/>
<dbReference type="Proteomes" id="UP000266975">
    <property type="component" value="Unassembled WGS sequence"/>
</dbReference>
<keyword evidence="5" id="KW-1185">Reference proteome</keyword>
<dbReference type="InterPro" id="IPR043839">
    <property type="entry name" value="PafC_HTH"/>
</dbReference>
<sequence>MPRPIDSPAKLDTLVHLLNIIPYFQAHPERSVMEAAKDLGREPGALLADLHRLSCSGVGNWPEELVDLHADYRRVTISNSQGMDRPLRLTPTEAGVLLLTLESLEAMSGLTDRKAVISAAKKLREILDPKAVAVFDSLAAEDVAETSAQLVLRQALENNQRVNFNYRSVSSDTVRSRVVDPVRIFVNGGETYLTAWEESSGQHKHFRADRMSDMRALDEPSSPHLDQIPFDQHDPFSFLDIPEKAQLLMRAEATWLADYYPITLGRIREDSRVEASMPLGSTEWFIRFALGQADRLEVIGPAHLAQQVRLRTSIGLSTYNCLPDR</sequence>
<protein>
    <submittedName>
        <fullName evidence="4">WYL domain-containing protein</fullName>
    </submittedName>
</protein>
<feature type="domain" description="WCX" evidence="3">
    <location>
        <begin position="246"/>
        <end position="309"/>
    </location>
</feature>
<dbReference type="InterPro" id="IPR028349">
    <property type="entry name" value="PafC-like"/>
</dbReference>
<evidence type="ECO:0000259" key="3">
    <source>
        <dbReference type="Pfam" id="PF25583"/>
    </source>
</evidence>
<evidence type="ECO:0000259" key="1">
    <source>
        <dbReference type="Pfam" id="PF13280"/>
    </source>
</evidence>
<evidence type="ECO:0000313" key="4">
    <source>
        <dbReference type="EMBL" id="RNE49145.1"/>
    </source>
</evidence>
<evidence type="ECO:0000313" key="5">
    <source>
        <dbReference type="Proteomes" id="UP000266975"/>
    </source>
</evidence>
<dbReference type="Pfam" id="PF19187">
    <property type="entry name" value="HTH_PafC"/>
    <property type="match status" value="1"/>
</dbReference>
<dbReference type="PANTHER" id="PTHR34580">
    <property type="match status" value="1"/>
</dbReference>
<dbReference type="PANTHER" id="PTHR34580:SF1">
    <property type="entry name" value="PROTEIN PAFC"/>
    <property type="match status" value="1"/>
</dbReference>
<accession>A0A3M8K8P8</accession>
<feature type="domain" description="WYL" evidence="1">
    <location>
        <begin position="151"/>
        <end position="215"/>
    </location>
</feature>
<dbReference type="InterPro" id="IPR057727">
    <property type="entry name" value="WCX_dom"/>
</dbReference>
<evidence type="ECO:0000259" key="2">
    <source>
        <dbReference type="Pfam" id="PF19187"/>
    </source>
</evidence>
<dbReference type="PIRSF" id="PIRSF016838">
    <property type="entry name" value="PafC"/>
    <property type="match status" value="1"/>
</dbReference>
<gene>
    <name evidence="4" type="ORF">C5L39_01795</name>
</gene>
<dbReference type="InterPro" id="IPR051534">
    <property type="entry name" value="CBASS_pafABC_assoc_protein"/>
</dbReference>
<organism evidence="4 5">
    <name type="scientific">Corynebacterium alimapuense</name>
    <dbReference type="NCBI Taxonomy" id="1576874"/>
    <lineage>
        <taxon>Bacteria</taxon>
        <taxon>Bacillati</taxon>
        <taxon>Actinomycetota</taxon>
        <taxon>Actinomycetes</taxon>
        <taxon>Mycobacteriales</taxon>
        <taxon>Corynebacteriaceae</taxon>
        <taxon>Corynebacterium</taxon>
    </lineage>
</organism>
<name>A0A3M8K8P8_9CORY</name>
<dbReference type="Pfam" id="PF25583">
    <property type="entry name" value="WCX"/>
    <property type="match status" value="1"/>
</dbReference>
<dbReference type="PROSITE" id="PS52050">
    <property type="entry name" value="WYL"/>
    <property type="match status" value="1"/>
</dbReference>
<dbReference type="RefSeq" id="WP_123047193.1">
    <property type="nucleotide sequence ID" value="NZ_PTJO01000003.1"/>
</dbReference>
<reference evidence="4 5" key="1">
    <citation type="submission" date="2018-02" db="EMBL/GenBank/DDBJ databases">
        <title>Corynebacterium alimpuense sp. nov., a marine obligate actinomycete isolated from sediments of Valparaiso bay, Chile.</title>
        <authorList>
            <person name="Claverias F."/>
            <person name="Gonzales-Siles L."/>
            <person name="Salva-Serra F."/>
            <person name="Inganaes E."/>
            <person name="Molin K."/>
            <person name="Cumsille A."/>
            <person name="Undabarrena A."/>
            <person name="Couve E."/>
            <person name="Moore E.R.B."/>
            <person name="Gomila M."/>
            <person name="Camara B."/>
        </authorList>
    </citation>
    <scope>NUCLEOTIDE SEQUENCE [LARGE SCALE GENOMIC DNA]</scope>
    <source>
        <strain evidence="4 5">CCUG 69366</strain>
    </source>
</reference>
<feature type="domain" description="PafC HTH" evidence="2">
    <location>
        <begin position="12"/>
        <end position="125"/>
    </location>
</feature>
<dbReference type="EMBL" id="PTJO01000003">
    <property type="protein sequence ID" value="RNE49145.1"/>
    <property type="molecule type" value="Genomic_DNA"/>
</dbReference>
<dbReference type="AlphaFoldDB" id="A0A3M8K8P8"/>
<proteinExistence type="predicted"/>
<dbReference type="Pfam" id="PF13280">
    <property type="entry name" value="WYL"/>
    <property type="match status" value="1"/>
</dbReference>
<comment type="caution">
    <text evidence="4">The sequence shown here is derived from an EMBL/GenBank/DDBJ whole genome shotgun (WGS) entry which is preliminary data.</text>
</comment>